<keyword evidence="3" id="KW-0012">Acyltransferase</keyword>
<dbReference type="PIRSF" id="PIRSF000443">
    <property type="entry name" value="Homoser_Ac_trans"/>
    <property type="match status" value="1"/>
</dbReference>
<dbReference type="NCBIfam" id="NF001209">
    <property type="entry name" value="PRK00175.1"/>
    <property type="match status" value="1"/>
</dbReference>
<dbReference type="InterPro" id="IPR000073">
    <property type="entry name" value="AB_hydrolase_1"/>
</dbReference>
<dbReference type="PANTHER" id="PTHR32268">
    <property type="entry name" value="HOMOSERINE O-ACETYLTRANSFERASE"/>
    <property type="match status" value="1"/>
</dbReference>
<dbReference type="InterPro" id="IPR008220">
    <property type="entry name" value="HAT_MetX-like"/>
</dbReference>
<dbReference type="EC" id="2.3.1.31" evidence="3"/>
<organism evidence="3">
    <name type="scientific">sediment metagenome</name>
    <dbReference type="NCBI Taxonomy" id="749907"/>
    <lineage>
        <taxon>unclassified sequences</taxon>
        <taxon>metagenomes</taxon>
        <taxon>ecological metagenomes</taxon>
    </lineage>
</organism>
<dbReference type="InterPro" id="IPR029058">
    <property type="entry name" value="AB_hydrolase_fold"/>
</dbReference>
<gene>
    <name evidence="3" type="primary">metX</name>
    <name evidence="3" type="ORF">LDC_0892</name>
</gene>
<proteinExistence type="predicted"/>
<dbReference type="SUPFAM" id="SSF53474">
    <property type="entry name" value="alpha/beta-Hydrolases"/>
    <property type="match status" value="1"/>
</dbReference>
<evidence type="ECO:0000256" key="1">
    <source>
        <dbReference type="ARBA" id="ARBA00022679"/>
    </source>
</evidence>
<protein>
    <submittedName>
        <fullName evidence="3">Homoserine O-acetyltransferase</fullName>
        <ecNumber evidence="3">2.3.1.31</ecNumber>
    </submittedName>
</protein>
<comment type="caution">
    <text evidence="3">The sequence shown here is derived from an EMBL/GenBank/DDBJ whole genome shotgun (WGS) entry which is preliminary data.</text>
</comment>
<keyword evidence="1 3" id="KW-0808">Transferase</keyword>
<reference evidence="3" key="1">
    <citation type="submission" date="2010-07" db="EMBL/GenBank/DDBJ databases">
        <authorList>
            <consortium name="CONSOLIDER consortium CSD2007-00005"/>
            <person name="Guazzaroni M.-E."/>
            <person name="Richter M."/>
            <person name="Garcia-Salamanca A."/>
            <person name="Yarza P."/>
            <person name="Ferrer M."/>
        </authorList>
    </citation>
    <scope>NUCLEOTIDE SEQUENCE</scope>
</reference>
<dbReference type="AlphaFoldDB" id="D9PH92"/>
<dbReference type="EMBL" id="ADZX01000357">
    <property type="protein sequence ID" value="EFK97073.1"/>
    <property type="molecule type" value="Genomic_DNA"/>
</dbReference>
<dbReference type="NCBIfam" id="TIGR01392">
    <property type="entry name" value="homoserO_Ac_trn"/>
    <property type="match status" value="1"/>
</dbReference>
<dbReference type="Pfam" id="PF00561">
    <property type="entry name" value="Abhydrolase_1"/>
    <property type="match status" value="1"/>
</dbReference>
<reference evidence="3" key="2">
    <citation type="journal article" date="2011" name="Microb. Ecol.">
        <title>Taxonomic and Functional Metagenomic Profiling of the Microbial Community in the Anoxic Sediment of a Sub-saline Shallow Lake (Laguna de Carrizo, Central Spain).</title>
        <authorList>
            <person name="Ferrer M."/>
            <person name="Guazzaroni M.E."/>
            <person name="Richter M."/>
            <person name="Garcia-Salamanca A."/>
            <person name="Yarza P."/>
            <person name="Suarez-Suarez A."/>
            <person name="Solano J."/>
            <person name="Alcaide M."/>
            <person name="van Dillewijn P."/>
            <person name="Molina-Henares M.A."/>
            <person name="Lopez-Cortes N."/>
            <person name="Al-Ramahi Y."/>
            <person name="Guerrero C."/>
            <person name="Acosta A."/>
            <person name="de Eugenio L.I."/>
            <person name="Martinez V."/>
            <person name="Marques S."/>
            <person name="Rojo F."/>
            <person name="Santero E."/>
            <person name="Genilloud O."/>
            <person name="Perez-Perez J."/>
            <person name="Rossello-Mora R."/>
            <person name="Ramos J.L."/>
        </authorList>
    </citation>
    <scope>NUCLEOTIDE SEQUENCE</scope>
</reference>
<dbReference type="GO" id="GO:0009086">
    <property type="term" value="P:methionine biosynthetic process"/>
    <property type="evidence" value="ECO:0007669"/>
    <property type="project" value="TreeGrafter"/>
</dbReference>
<dbReference type="GO" id="GO:0009092">
    <property type="term" value="P:homoserine metabolic process"/>
    <property type="evidence" value="ECO:0007669"/>
    <property type="project" value="TreeGrafter"/>
</dbReference>
<evidence type="ECO:0000313" key="3">
    <source>
        <dbReference type="EMBL" id="EFK97073.1"/>
    </source>
</evidence>
<accession>D9PH92</accession>
<evidence type="ECO:0000259" key="2">
    <source>
        <dbReference type="Pfam" id="PF00561"/>
    </source>
</evidence>
<name>D9PH92_9ZZZZ</name>
<dbReference type="PANTHER" id="PTHR32268:SF11">
    <property type="entry name" value="HOMOSERINE O-ACETYLTRANSFERASE"/>
    <property type="match status" value="1"/>
</dbReference>
<feature type="domain" description="AB hydrolase-1" evidence="2">
    <location>
        <begin position="51"/>
        <end position="240"/>
    </location>
</feature>
<sequence length="250" mass="27475">METNNLQSIATQYFTCCQPPNELVLKSGEKLGPITLAYETYGKLNKDKSNAILLLHALTMDTHAAGLNKEDNRPGWWDFMIGPGKAIDTDKYFIICSNVIGGCKGSTGPSSVNPKTGKPYGLSFPVITIRDMVAAQKLLVEHFGIKRLLNVAGGSMGGNQALEWSVQYPDMVQSAIIIATNYRHNAQQIALQVVGRQAVMSDPDWQGGDYYGKTIPARGLALARMIGHITYMSEKSMDEKFGRKLTKKEK</sequence>
<dbReference type="Gene3D" id="3.40.50.1820">
    <property type="entry name" value="alpha/beta hydrolase"/>
    <property type="match status" value="1"/>
</dbReference>
<dbReference type="GO" id="GO:0004414">
    <property type="term" value="F:homoserine O-acetyltransferase activity"/>
    <property type="evidence" value="ECO:0007669"/>
    <property type="project" value="UniProtKB-EC"/>
</dbReference>